<feature type="transmembrane region" description="Helical" evidence="2">
    <location>
        <begin position="6"/>
        <end position="24"/>
    </location>
</feature>
<evidence type="ECO:0000256" key="2">
    <source>
        <dbReference type="SAM" id="Phobius"/>
    </source>
</evidence>
<comment type="caution">
    <text evidence="3">The sequence shown here is derived from an EMBL/GenBank/DDBJ whole genome shotgun (WGS) entry which is preliminary data.</text>
</comment>
<proteinExistence type="predicted"/>
<organism evidence="3 4">
    <name type="scientific">Pleurodeles waltl</name>
    <name type="common">Iberian ribbed newt</name>
    <dbReference type="NCBI Taxonomy" id="8319"/>
    <lineage>
        <taxon>Eukaryota</taxon>
        <taxon>Metazoa</taxon>
        <taxon>Chordata</taxon>
        <taxon>Craniata</taxon>
        <taxon>Vertebrata</taxon>
        <taxon>Euteleostomi</taxon>
        <taxon>Amphibia</taxon>
        <taxon>Batrachia</taxon>
        <taxon>Caudata</taxon>
        <taxon>Salamandroidea</taxon>
        <taxon>Salamandridae</taxon>
        <taxon>Pleurodelinae</taxon>
        <taxon>Pleurodeles</taxon>
    </lineage>
</organism>
<dbReference type="Proteomes" id="UP001066276">
    <property type="component" value="Chromosome 2_1"/>
</dbReference>
<feature type="region of interest" description="Disordered" evidence="1">
    <location>
        <begin position="162"/>
        <end position="252"/>
    </location>
</feature>
<keyword evidence="2" id="KW-0472">Membrane</keyword>
<keyword evidence="4" id="KW-1185">Reference proteome</keyword>
<feature type="compositionally biased region" description="Low complexity" evidence="1">
    <location>
        <begin position="236"/>
        <end position="247"/>
    </location>
</feature>
<dbReference type="EMBL" id="JANPWB010000003">
    <property type="protein sequence ID" value="KAJ1197552.1"/>
    <property type="molecule type" value="Genomic_DNA"/>
</dbReference>
<sequence length="273" mass="29615">MAGGAQAHSVGLLVVAYVAVIWLISKPPHPHLCLANDKRTHCFWLLVVMKNMEKKFCTGTAPVGLPGFCLREQGSNYIMQYSTSVLQNQKTTPFAQRRRERSDPECQTAPRWEPPDAPGWGVGRDRTPLSRISRGRGERGGRCFPPSACLGEPRLFAAKQKWGGAPRETLRPAGLKTAGVPGPGARRRAPVARIGQSEEKKREVAPLGLEPSGSKKDLAGRCCGHDQARAERRGARPPGEAAGSAPEIWGTRAGLASLQQANRQSSRNTWTGK</sequence>
<evidence type="ECO:0000313" key="4">
    <source>
        <dbReference type="Proteomes" id="UP001066276"/>
    </source>
</evidence>
<gene>
    <name evidence="3" type="ORF">NDU88_001409</name>
</gene>
<reference evidence="3" key="1">
    <citation type="journal article" date="2022" name="bioRxiv">
        <title>Sequencing and chromosome-scale assembly of the giantPleurodeles waltlgenome.</title>
        <authorList>
            <person name="Brown T."/>
            <person name="Elewa A."/>
            <person name="Iarovenko S."/>
            <person name="Subramanian E."/>
            <person name="Araus A.J."/>
            <person name="Petzold A."/>
            <person name="Susuki M."/>
            <person name="Suzuki K.-i.T."/>
            <person name="Hayashi T."/>
            <person name="Toyoda A."/>
            <person name="Oliveira C."/>
            <person name="Osipova E."/>
            <person name="Leigh N.D."/>
            <person name="Simon A."/>
            <person name="Yun M.H."/>
        </authorList>
    </citation>
    <scope>NUCLEOTIDE SEQUENCE</scope>
    <source>
        <strain evidence="3">20211129_DDA</strain>
        <tissue evidence="3">Liver</tissue>
    </source>
</reference>
<feature type="region of interest" description="Disordered" evidence="1">
    <location>
        <begin position="89"/>
        <end position="139"/>
    </location>
</feature>
<keyword evidence="2" id="KW-0812">Transmembrane</keyword>
<evidence type="ECO:0000256" key="1">
    <source>
        <dbReference type="SAM" id="MobiDB-lite"/>
    </source>
</evidence>
<feature type="compositionally biased region" description="Basic and acidic residues" evidence="1">
    <location>
        <begin position="213"/>
        <end position="234"/>
    </location>
</feature>
<evidence type="ECO:0000313" key="3">
    <source>
        <dbReference type="EMBL" id="KAJ1197552.1"/>
    </source>
</evidence>
<protein>
    <submittedName>
        <fullName evidence="3">Uncharacterized protein</fullName>
    </submittedName>
</protein>
<name>A0AAV7VBQ7_PLEWA</name>
<keyword evidence="2" id="KW-1133">Transmembrane helix</keyword>
<accession>A0AAV7VBQ7</accession>
<dbReference type="AlphaFoldDB" id="A0AAV7VBQ7"/>